<name>A0A9P5ZIF4_9AGAR</name>
<gene>
    <name evidence="8" type="ORF">BDN70DRAFT_13869</name>
</gene>
<dbReference type="InterPro" id="IPR003710">
    <property type="entry name" value="ApbA"/>
</dbReference>
<dbReference type="AlphaFoldDB" id="A0A9P5ZIF4"/>
<evidence type="ECO:0000259" key="6">
    <source>
        <dbReference type="Pfam" id="PF02558"/>
    </source>
</evidence>
<dbReference type="InterPro" id="IPR050838">
    <property type="entry name" value="Ketopantoate_reductase"/>
</dbReference>
<evidence type="ECO:0000256" key="3">
    <source>
        <dbReference type="ARBA" id="ARBA00022857"/>
    </source>
</evidence>
<feature type="domain" description="Ketopantoate reductase C-terminal" evidence="7">
    <location>
        <begin position="245"/>
        <end position="390"/>
    </location>
</feature>
<comment type="caution">
    <text evidence="8">The sequence shown here is derived from an EMBL/GenBank/DDBJ whole genome shotgun (WGS) entry which is preliminary data.</text>
</comment>
<dbReference type="EC" id="1.1.1.169" evidence="2"/>
<dbReference type="Pfam" id="PF02558">
    <property type="entry name" value="ApbA"/>
    <property type="match status" value="1"/>
</dbReference>
<dbReference type="OrthoDB" id="73846at2759"/>
<dbReference type="GO" id="GO:0008677">
    <property type="term" value="F:2-dehydropantoate 2-reductase activity"/>
    <property type="evidence" value="ECO:0007669"/>
    <property type="project" value="UniProtKB-EC"/>
</dbReference>
<protein>
    <recommendedName>
        <fullName evidence="2">2-dehydropantoate 2-reductase</fullName>
        <ecNumber evidence="2">1.1.1.169</ecNumber>
    </recommendedName>
    <alternativeName>
        <fullName evidence="5">Ketopantoate reductase</fullName>
    </alternativeName>
</protein>
<proteinExistence type="inferred from homology"/>
<dbReference type="NCBIfam" id="TIGR00745">
    <property type="entry name" value="apbA_panE"/>
    <property type="match status" value="1"/>
</dbReference>
<dbReference type="GO" id="GO:0050661">
    <property type="term" value="F:NADP binding"/>
    <property type="evidence" value="ECO:0007669"/>
    <property type="project" value="TreeGrafter"/>
</dbReference>
<organism evidence="8 9">
    <name type="scientific">Pholiota conissans</name>
    <dbReference type="NCBI Taxonomy" id="109636"/>
    <lineage>
        <taxon>Eukaryota</taxon>
        <taxon>Fungi</taxon>
        <taxon>Dikarya</taxon>
        <taxon>Basidiomycota</taxon>
        <taxon>Agaricomycotina</taxon>
        <taxon>Agaricomycetes</taxon>
        <taxon>Agaricomycetidae</taxon>
        <taxon>Agaricales</taxon>
        <taxon>Agaricineae</taxon>
        <taxon>Strophariaceae</taxon>
        <taxon>Pholiota</taxon>
    </lineage>
</organism>
<dbReference type="Proteomes" id="UP000807469">
    <property type="component" value="Unassembled WGS sequence"/>
</dbReference>
<accession>A0A9P5ZIF4</accession>
<dbReference type="Gene3D" id="3.40.50.720">
    <property type="entry name" value="NAD(P)-binding Rossmann-like Domain"/>
    <property type="match status" value="1"/>
</dbReference>
<evidence type="ECO:0000313" key="8">
    <source>
        <dbReference type="EMBL" id="KAF9486451.1"/>
    </source>
</evidence>
<dbReference type="EMBL" id="MU155130">
    <property type="protein sequence ID" value="KAF9486451.1"/>
    <property type="molecule type" value="Genomic_DNA"/>
</dbReference>
<feature type="domain" description="Ketopantoate reductase N-terminal" evidence="6">
    <location>
        <begin position="3"/>
        <end position="175"/>
    </location>
</feature>
<keyword evidence="9" id="KW-1185">Reference proteome</keyword>
<dbReference type="InterPro" id="IPR008927">
    <property type="entry name" value="6-PGluconate_DH-like_C_sf"/>
</dbReference>
<sequence>MRIHVLGLGPIGCVLSHSLRRVLPSQHSITLIHKTAEERRQAMKKNSLCIEQKGHKTLSEGYSHEVSVKQLESTSLLNEEEIAQHEIPIDSLFVALKAQHTVSALKDLSERLNAKSTVVLFQNGMGIYEQLISQVFRNPLQRPQFVIASNTHGAYIKNFFHVVHAGLGSIEFGIAPDPRSREYEAGLFDETIPMDERRLRISDITSPDDKNSENYTTLRYTVAALLLMQDLNITWRPLTELRIIMQRKLAVNAAINPLTALFGCRNGELFKTVIGREILYQICAEASAVYSAELAHDNQVELQKLRQEGIDTKDIQLPSFPNSLTKEALVEHVLQVADFTAGNLSSMLQDVQRGRKTEIEFINGYLEQLGQAYGVPTPVNATLRDLIKLKYLIPVDQFI</sequence>
<evidence type="ECO:0000256" key="5">
    <source>
        <dbReference type="ARBA" id="ARBA00032024"/>
    </source>
</evidence>
<dbReference type="InterPro" id="IPR013332">
    <property type="entry name" value="KPR_N"/>
</dbReference>
<evidence type="ECO:0000259" key="7">
    <source>
        <dbReference type="Pfam" id="PF08546"/>
    </source>
</evidence>
<evidence type="ECO:0000256" key="2">
    <source>
        <dbReference type="ARBA" id="ARBA00013014"/>
    </source>
</evidence>
<reference evidence="8" key="1">
    <citation type="submission" date="2020-11" db="EMBL/GenBank/DDBJ databases">
        <authorList>
            <consortium name="DOE Joint Genome Institute"/>
            <person name="Ahrendt S."/>
            <person name="Riley R."/>
            <person name="Andreopoulos W."/>
            <person name="Labutti K."/>
            <person name="Pangilinan J."/>
            <person name="Ruiz-Duenas F.J."/>
            <person name="Barrasa J.M."/>
            <person name="Sanchez-Garcia M."/>
            <person name="Camarero S."/>
            <person name="Miyauchi S."/>
            <person name="Serrano A."/>
            <person name="Linde D."/>
            <person name="Babiker R."/>
            <person name="Drula E."/>
            <person name="Ayuso-Fernandez I."/>
            <person name="Pacheco R."/>
            <person name="Padilla G."/>
            <person name="Ferreira P."/>
            <person name="Barriuso J."/>
            <person name="Kellner H."/>
            <person name="Castanera R."/>
            <person name="Alfaro M."/>
            <person name="Ramirez L."/>
            <person name="Pisabarro A.G."/>
            <person name="Kuo A."/>
            <person name="Tritt A."/>
            <person name="Lipzen A."/>
            <person name="He G."/>
            <person name="Yan M."/>
            <person name="Ng V."/>
            <person name="Cullen D."/>
            <person name="Martin F."/>
            <person name="Rosso M.-N."/>
            <person name="Henrissat B."/>
            <person name="Hibbett D."/>
            <person name="Martinez A.T."/>
            <person name="Grigoriev I.V."/>
        </authorList>
    </citation>
    <scope>NUCLEOTIDE SEQUENCE</scope>
    <source>
        <strain evidence="8">CIRM-BRFM 674</strain>
    </source>
</reference>
<comment type="similarity">
    <text evidence="1">Belongs to the ketopantoate reductase family.</text>
</comment>
<dbReference type="SUPFAM" id="SSF48179">
    <property type="entry name" value="6-phosphogluconate dehydrogenase C-terminal domain-like"/>
    <property type="match status" value="1"/>
</dbReference>
<dbReference type="InterPro" id="IPR036291">
    <property type="entry name" value="NAD(P)-bd_dom_sf"/>
</dbReference>
<keyword evidence="4" id="KW-0560">Oxidoreductase</keyword>
<dbReference type="GO" id="GO:0005739">
    <property type="term" value="C:mitochondrion"/>
    <property type="evidence" value="ECO:0007669"/>
    <property type="project" value="TreeGrafter"/>
</dbReference>
<evidence type="ECO:0000256" key="1">
    <source>
        <dbReference type="ARBA" id="ARBA00007870"/>
    </source>
</evidence>
<keyword evidence="3" id="KW-0521">NADP</keyword>
<dbReference type="PANTHER" id="PTHR43765">
    <property type="entry name" value="2-DEHYDROPANTOATE 2-REDUCTASE-RELATED"/>
    <property type="match status" value="1"/>
</dbReference>
<evidence type="ECO:0000256" key="4">
    <source>
        <dbReference type="ARBA" id="ARBA00023002"/>
    </source>
</evidence>
<dbReference type="GO" id="GO:0015940">
    <property type="term" value="P:pantothenate biosynthetic process"/>
    <property type="evidence" value="ECO:0007669"/>
    <property type="project" value="InterPro"/>
</dbReference>
<dbReference type="InterPro" id="IPR013328">
    <property type="entry name" value="6PGD_dom2"/>
</dbReference>
<dbReference type="PANTHER" id="PTHR43765:SF2">
    <property type="entry name" value="2-DEHYDROPANTOATE 2-REDUCTASE"/>
    <property type="match status" value="1"/>
</dbReference>
<dbReference type="SUPFAM" id="SSF51735">
    <property type="entry name" value="NAD(P)-binding Rossmann-fold domains"/>
    <property type="match status" value="1"/>
</dbReference>
<dbReference type="Pfam" id="PF08546">
    <property type="entry name" value="ApbA_C"/>
    <property type="match status" value="1"/>
</dbReference>
<dbReference type="Gene3D" id="1.10.1040.10">
    <property type="entry name" value="N-(1-d-carboxylethyl)-l-norvaline Dehydrogenase, domain 2"/>
    <property type="match status" value="1"/>
</dbReference>
<evidence type="ECO:0000313" key="9">
    <source>
        <dbReference type="Proteomes" id="UP000807469"/>
    </source>
</evidence>
<dbReference type="InterPro" id="IPR013752">
    <property type="entry name" value="KPA_reductase"/>
</dbReference>